<feature type="transmembrane region" description="Helical" evidence="1">
    <location>
        <begin position="46"/>
        <end position="64"/>
    </location>
</feature>
<accession>A0A540V5H8</accession>
<dbReference type="OrthoDB" id="2427942at2"/>
<proteinExistence type="predicted"/>
<comment type="caution">
    <text evidence="2">The sequence shown here is derived from an EMBL/GenBank/DDBJ whole genome shotgun (WGS) entry which is preliminary data.</text>
</comment>
<reference evidence="2 3" key="1">
    <citation type="submission" date="2019-06" db="EMBL/GenBank/DDBJ databases">
        <title>Genome sequence of Ureibacillus terrenus.</title>
        <authorList>
            <person name="Maclea K.S."/>
            <person name="Simoes M."/>
        </authorList>
    </citation>
    <scope>NUCLEOTIDE SEQUENCE [LARGE SCALE GENOMIC DNA]</scope>
    <source>
        <strain evidence="2 3">ATCC BAA-384</strain>
    </source>
</reference>
<keyword evidence="1" id="KW-1133">Transmembrane helix</keyword>
<keyword evidence="1" id="KW-0812">Transmembrane</keyword>
<sequence>MGRNDRSAHAKLVENWGKIFIYSCCYLGSLLGLFIGSIVYGEFLNGPFIGFTFIYILFIAMHIIKRKKNHVPDMDERIARNLFRFIAYASHISLAIIFISVIILGLSGEESIPLVYLFGFFIAYHWAVGIGTFIIKRT</sequence>
<feature type="transmembrane region" description="Helical" evidence="1">
    <location>
        <begin position="85"/>
        <end position="108"/>
    </location>
</feature>
<keyword evidence="1" id="KW-0472">Membrane</keyword>
<evidence type="ECO:0000256" key="1">
    <source>
        <dbReference type="SAM" id="Phobius"/>
    </source>
</evidence>
<gene>
    <name evidence="2" type="ORF">FKZ59_02710</name>
</gene>
<keyword evidence="3" id="KW-1185">Reference proteome</keyword>
<protein>
    <submittedName>
        <fullName evidence="2">Uncharacterized protein</fullName>
    </submittedName>
</protein>
<evidence type="ECO:0000313" key="3">
    <source>
        <dbReference type="Proteomes" id="UP000315753"/>
    </source>
</evidence>
<feature type="transmembrane region" description="Helical" evidence="1">
    <location>
        <begin position="20"/>
        <end position="40"/>
    </location>
</feature>
<dbReference type="AlphaFoldDB" id="A0A540V5H8"/>
<dbReference type="Proteomes" id="UP000315753">
    <property type="component" value="Unassembled WGS sequence"/>
</dbReference>
<name>A0A540V5H8_9BACL</name>
<dbReference type="RefSeq" id="WP_141601196.1">
    <property type="nucleotide sequence ID" value="NZ_JARMSB010000008.1"/>
</dbReference>
<evidence type="ECO:0000313" key="2">
    <source>
        <dbReference type="EMBL" id="TQE92020.1"/>
    </source>
</evidence>
<organism evidence="2 3">
    <name type="scientific">Ureibacillus terrenus</name>
    <dbReference type="NCBI Taxonomy" id="118246"/>
    <lineage>
        <taxon>Bacteria</taxon>
        <taxon>Bacillati</taxon>
        <taxon>Bacillota</taxon>
        <taxon>Bacilli</taxon>
        <taxon>Bacillales</taxon>
        <taxon>Caryophanaceae</taxon>
        <taxon>Ureibacillus</taxon>
    </lineage>
</organism>
<dbReference type="EMBL" id="VIGD01000002">
    <property type="protein sequence ID" value="TQE92020.1"/>
    <property type="molecule type" value="Genomic_DNA"/>
</dbReference>
<feature type="transmembrane region" description="Helical" evidence="1">
    <location>
        <begin position="114"/>
        <end position="135"/>
    </location>
</feature>